<dbReference type="InterPro" id="IPR010870">
    <property type="entry name" value="Porin_O/P"/>
</dbReference>
<keyword evidence="2" id="KW-1185">Reference proteome</keyword>
<organism evidence="1 2">
    <name type="scientific">Pontibacter ummariensis</name>
    <dbReference type="NCBI Taxonomy" id="1610492"/>
    <lineage>
        <taxon>Bacteria</taxon>
        <taxon>Pseudomonadati</taxon>
        <taxon>Bacteroidota</taxon>
        <taxon>Cytophagia</taxon>
        <taxon>Cytophagales</taxon>
        <taxon>Hymenobacteraceae</taxon>
        <taxon>Pontibacter</taxon>
    </lineage>
</organism>
<gene>
    <name evidence="1" type="ORF">SAMN06296052_11190</name>
</gene>
<dbReference type="EMBL" id="FZOQ01000011">
    <property type="protein sequence ID" value="SNS69127.1"/>
    <property type="molecule type" value="Genomic_DNA"/>
</dbReference>
<evidence type="ECO:0000313" key="1">
    <source>
        <dbReference type="EMBL" id="SNS69127.1"/>
    </source>
</evidence>
<reference evidence="2" key="1">
    <citation type="submission" date="2017-06" db="EMBL/GenBank/DDBJ databases">
        <authorList>
            <person name="Varghese N."/>
            <person name="Submissions S."/>
        </authorList>
    </citation>
    <scope>NUCLEOTIDE SEQUENCE [LARGE SCALE GENOMIC DNA]</scope>
    <source>
        <strain evidence="2">NKM1</strain>
    </source>
</reference>
<proteinExistence type="predicted"/>
<dbReference type="Gene3D" id="2.40.160.10">
    <property type="entry name" value="Porin"/>
    <property type="match status" value="1"/>
</dbReference>
<accession>A0A239GIY3</accession>
<protein>
    <submittedName>
        <fullName evidence="1">Phosphate-selective porin OprO and OprP</fullName>
    </submittedName>
</protein>
<dbReference type="InterPro" id="IPR023614">
    <property type="entry name" value="Porin_dom_sf"/>
</dbReference>
<dbReference type="SUPFAM" id="SSF56935">
    <property type="entry name" value="Porins"/>
    <property type="match status" value="1"/>
</dbReference>
<evidence type="ECO:0000313" key="2">
    <source>
        <dbReference type="Proteomes" id="UP000198432"/>
    </source>
</evidence>
<dbReference type="Pfam" id="PF07396">
    <property type="entry name" value="Porin_O_P"/>
    <property type="match status" value="1"/>
</dbReference>
<sequence>MLLLTGAFSSGYAQGVPLEAYWDEGLKFRSEDGLHVLGVGGRLHYDIAFLNQEEVLDSLFEEITDKAEVRRARISFEGVYNGVFAYEFEVDLQETLEYADMYIAFLRVPYLDLLMLGHLREPFGLEENTSSNEIPFMERSLTSAFGPSRNLGIMLQKHFWQNRVGVYTGVFRLVDDLGADLEGEGNHAFTSRVAFGYVLDTTANRVLHLGLAGSTRQPKGGLYEVEIENETNTSIRYIRTGKLEEVDRVKLIGGEVGYTQEALTLQAEYVSAFVKFEEEAGLAKRHGRYESYYIMASYFLSGGLRKYDTDSNELSDIVLTQKRQPFRVNGAWEVGVRYSYINLIDSVQPFRQMQDLTLGVNWYLSSSARLMMNYVFTKLQQEYNAQSLQFRIQVVF</sequence>
<name>A0A239GIY3_9BACT</name>
<dbReference type="Proteomes" id="UP000198432">
    <property type="component" value="Unassembled WGS sequence"/>
</dbReference>
<dbReference type="AlphaFoldDB" id="A0A239GIY3"/>